<dbReference type="InterPro" id="IPR010129">
    <property type="entry name" value="T1SS_HlyD"/>
</dbReference>
<gene>
    <name evidence="13" type="ORF">ID47_11105</name>
</gene>
<comment type="similarity">
    <text evidence="2 9">Belongs to the membrane fusion protein (MFP) (TC 8.A.1) family.</text>
</comment>
<dbReference type="Pfam" id="PF26002">
    <property type="entry name" value="Beta-barrel_AprE"/>
    <property type="match status" value="1"/>
</dbReference>
<dbReference type="OrthoDB" id="9810980at2"/>
<name>A0A077AYS8_9PROT</name>
<dbReference type="PANTHER" id="PTHR30386:SF26">
    <property type="entry name" value="TRANSPORT PROTEIN COMB"/>
    <property type="match status" value="1"/>
</dbReference>
<dbReference type="STRING" id="91604.ID47_11105"/>
<evidence type="ECO:0000313" key="13">
    <source>
        <dbReference type="EMBL" id="AIK97159.1"/>
    </source>
</evidence>
<evidence type="ECO:0000256" key="6">
    <source>
        <dbReference type="ARBA" id="ARBA00022692"/>
    </source>
</evidence>
<keyword evidence="6 9" id="KW-0812">Transmembrane</keyword>
<dbReference type="InterPro" id="IPR058982">
    <property type="entry name" value="Beta-barrel_AprE"/>
</dbReference>
<dbReference type="PRINTS" id="PR01490">
    <property type="entry name" value="RTXTOXIND"/>
</dbReference>
<dbReference type="Gene3D" id="2.40.50.100">
    <property type="match status" value="1"/>
</dbReference>
<dbReference type="HOGENOM" id="CLU_023976_8_1_5"/>
<dbReference type="GO" id="GO:0015031">
    <property type="term" value="P:protein transport"/>
    <property type="evidence" value="ECO:0007669"/>
    <property type="project" value="InterPro"/>
</dbReference>
<dbReference type="GO" id="GO:0005886">
    <property type="term" value="C:plasma membrane"/>
    <property type="evidence" value="ECO:0007669"/>
    <property type="project" value="UniProtKB-SubCell"/>
</dbReference>
<evidence type="ECO:0000256" key="3">
    <source>
        <dbReference type="ARBA" id="ARBA00022448"/>
    </source>
</evidence>
<keyword evidence="3 9" id="KW-0813">Transport</keyword>
<keyword evidence="4 9" id="KW-1003">Cell membrane</keyword>
<dbReference type="KEGG" id="paca:ID47_11105"/>
<evidence type="ECO:0000256" key="10">
    <source>
        <dbReference type="SAM" id="Coils"/>
    </source>
</evidence>
<protein>
    <recommendedName>
        <fullName evidence="9">Membrane fusion protein (MFP) family protein</fullName>
    </recommendedName>
</protein>
<dbReference type="AlphaFoldDB" id="A0A077AYS8"/>
<keyword evidence="14" id="KW-1185">Reference proteome</keyword>
<evidence type="ECO:0000256" key="5">
    <source>
        <dbReference type="ARBA" id="ARBA00022519"/>
    </source>
</evidence>
<accession>A0A077AYS8</accession>
<dbReference type="InterPro" id="IPR050739">
    <property type="entry name" value="MFP"/>
</dbReference>
<proteinExistence type="inferred from homology"/>
<dbReference type="EMBL" id="CP008941">
    <property type="protein sequence ID" value="AIK97159.1"/>
    <property type="molecule type" value="Genomic_DNA"/>
</dbReference>
<evidence type="ECO:0000256" key="4">
    <source>
        <dbReference type="ARBA" id="ARBA00022475"/>
    </source>
</evidence>
<feature type="transmembrane region" description="Helical" evidence="9">
    <location>
        <begin position="42"/>
        <end position="60"/>
    </location>
</feature>
<feature type="domain" description="AprE-like long alpha-helical hairpin" evidence="11">
    <location>
        <begin position="116"/>
        <end position="298"/>
    </location>
</feature>
<dbReference type="Gene3D" id="2.40.30.170">
    <property type="match status" value="1"/>
</dbReference>
<evidence type="ECO:0000256" key="2">
    <source>
        <dbReference type="ARBA" id="ARBA00009477"/>
    </source>
</evidence>
<dbReference type="PANTHER" id="PTHR30386">
    <property type="entry name" value="MEMBRANE FUSION SUBUNIT OF EMRAB-TOLC MULTIDRUG EFFLUX PUMP"/>
    <property type="match status" value="1"/>
</dbReference>
<keyword evidence="5 9" id="KW-0997">Cell inner membrane</keyword>
<dbReference type="RefSeq" id="WP_038466333.1">
    <property type="nucleotide sequence ID" value="NZ_CP008941.1"/>
</dbReference>
<evidence type="ECO:0000256" key="1">
    <source>
        <dbReference type="ARBA" id="ARBA00004377"/>
    </source>
</evidence>
<feature type="domain" description="AprE-like beta-barrel" evidence="12">
    <location>
        <begin position="341"/>
        <end position="428"/>
    </location>
</feature>
<sequence length="443" mass="49766">MIDTPQTATLIPASLHEVSRQLPTLKQSIFLEESRAPRLSQLTILSMIGLLAAFIGWAAITPLHQTINSRGDIVASDKIKVIHPPEGGILTELNVHEGDLVKEGQILIAMDSHAIKSDLEALDIRVQLLQIRADRLRAFGLNQNFDLTQYPNSMAKIVADHKSIYDMQIRNREDQRLSIVNQIEQRRAQLALTLGQEHDVRHQMEIAEQQRDVAKKLFEKKLGTGTNYRHAEDNLSKLRKELNSLINQSQENRQQITEEEGRIVELDTSLRQNALKEMGEVTTELSVLKEQKIRLKDQLNHLTLKAPITGVVRGLETIKIGEKIQPGQQILQIVPLENIEAEVKITPSDMKTIKIGQSVRLQVSAYDAQLNGFLEGTVVSMAEIPSMGTDNQPYHKVMVRLAKNYVGTESQQNQLIPGMAVTADIQVGEKTILQYMTHLILNP</sequence>
<evidence type="ECO:0000259" key="12">
    <source>
        <dbReference type="Pfam" id="PF26002"/>
    </source>
</evidence>
<keyword evidence="7 9" id="KW-1133">Transmembrane helix</keyword>
<dbReference type="eggNOG" id="COG0845">
    <property type="taxonomic scope" value="Bacteria"/>
</dbReference>
<dbReference type="InterPro" id="IPR058781">
    <property type="entry name" value="HH_AprE-like"/>
</dbReference>
<keyword evidence="8 9" id="KW-0472">Membrane</keyword>
<keyword evidence="10" id="KW-0175">Coiled coil</keyword>
<dbReference type="Proteomes" id="UP000028926">
    <property type="component" value="Chromosome"/>
</dbReference>
<reference evidence="13 14" key="1">
    <citation type="submission" date="2014-07" db="EMBL/GenBank/DDBJ databases">
        <title>Comparative genomic insights into amoeba endosymbionts belonging to the families of Holosporaceae and Candidatus Midichloriaceae within Rickettsiales.</title>
        <authorList>
            <person name="Wang Z."/>
            <person name="Wu M."/>
        </authorList>
    </citation>
    <scope>NUCLEOTIDE SEQUENCE [LARGE SCALE GENOMIC DNA]</scope>
    <source>
        <strain evidence="13">PRA3</strain>
    </source>
</reference>
<dbReference type="Pfam" id="PF25994">
    <property type="entry name" value="HH_AprE"/>
    <property type="match status" value="1"/>
</dbReference>
<organism evidence="13 14">
    <name type="scientific">Candidatus Odyssella acanthamoebae</name>
    <dbReference type="NCBI Taxonomy" id="91604"/>
    <lineage>
        <taxon>Bacteria</taxon>
        <taxon>Pseudomonadati</taxon>
        <taxon>Pseudomonadota</taxon>
        <taxon>Alphaproteobacteria</taxon>
        <taxon>Holosporales</taxon>
        <taxon>Candidatus Paracaedibacteraceae</taxon>
        <taxon>Candidatus Odyssella</taxon>
    </lineage>
</organism>
<dbReference type="NCBIfam" id="TIGR01843">
    <property type="entry name" value="type_I_hlyD"/>
    <property type="match status" value="1"/>
</dbReference>
<evidence type="ECO:0000256" key="7">
    <source>
        <dbReference type="ARBA" id="ARBA00022989"/>
    </source>
</evidence>
<evidence type="ECO:0000313" key="14">
    <source>
        <dbReference type="Proteomes" id="UP000028926"/>
    </source>
</evidence>
<feature type="coiled-coil region" evidence="10">
    <location>
        <begin position="228"/>
        <end position="305"/>
    </location>
</feature>
<evidence type="ECO:0000256" key="9">
    <source>
        <dbReference type="RuleBase" id="RU365093"/>
    </source>
</evidence>
<evidence type="ECO:0000259" key="11">
    <source>
        <dbReference type="Pfam" id="PF25994"/>
    </source>
</evidence>
<evidence type="ECO:0000256" key="8">
    <source>
        <dbReference type="ARBA" id="ARBA00023136"/>
    </source>
</evidence>
<comment type="subcellular location">
    <subcellularLocation>
        <location evidence="1 9">Cell inner membrane</location>
        <topology evidence="1 9">Single-pass membrane protein</topology>
    </subcellularLocation>
</comment>
<dbReference type="SUPFAM" id="SSF111369">
    <property type="entry name" value="HlyD-like secretion proteins"/>
    <property type="match status" value="1"/>
</dbReference>